<accession>A0A8H3BJ49</accession>
<name>A0A8H3BJ49_9AGAM</name>
<organism evidence="2 3">
    <name type="scientific">Rhizoctonia solani</name>
    <dbReference type="NCBI Taxonomy" id="456999"/>
    <lineage>
        <taxon>Eukaryota</taxon>
        <taxon>Fungi</taxon>
        <taxon>Dikarya</taxon>
        <taxon>Basidiomycota</taxon>
        <taxon>Agaricomycotina</taxon>
        <taxon>Agaricomycetes</taxon>
        <taxon>Cantharellales</taxon>
        <taxon>Ceratobasidiaceae</taxon>
        <taxon>Rhizoctonia</taxon>
    </lineage>
</organism>
<dbReference type="Proteomes" id="UP000663853">
    <property type="component" value="Unassembled WGS sequence"/>
</dbReference>
<comment type="caution">
    <text evidence="2">The sequence shown here is derived from an EMBL/GenBank/DDBJ whole genome shotgun (WGS) entry which is preliminary data.</text>
</comment>
<evidence type="ECO:0000313" key="3">
    <source>
        <dbReference type="Proteomes" id="UP000663853"/>
    </source>
</evidence>
<feature type="region of interest" description="Disordered" evidence="1">
    <location>
        <begin position="28"/>
        <end position="61"/>
    </location>
</feature>
<reference evidence="2" key="1">
    <citation type="submission" date="2021-01" db="EMBL/GenBank/DDBJ databases">
        <authorList>
            <person name="Kaushik A."/>
        </authorList>
    </citation>
    <scope>NUCLEOTIDE SEQUENCE</scope>
    <source>
        <strain evidence="2">AG6-10EEA</strain>
    </source>
</reference>
<sequence length="115" mass="13214">MDFEVQMLRMHQEREAVIRIRARINAANAQDDEKEELDPNSSWDGPNVQLGSSDRTGRQPAPAFVENYVKLEPDAQNMGRYLRTFLYQQVGGFGSRIHFREADLPLLDGMLVTIY</sequence>
<evidence type="ECO:0000256" key="1">
    <source>
        <dbReference type="SAM" id="MobiDB-lite"/>
    </source>
</evidence>
<evidence type="ECO:0000313" key="2">
    <source>
        <dbReference type="EMBL" id="CAE6458263.1"/>
    </source>
</evidence>
<proteinExistence type="predicted"/>
<feature type="compositionally biased region" description="Polar residues" evidence="1">
    <location>
        <begin position="39"/>
        <end position="54"/>
    </location>
</feature>
<gene>
    <name evidence="2" type="ORF">RDB_LOCUS58380</name>
</gene>
<dbReference type="EMBL" id="CAJMXA010001333">
    <property type="protein sequence ID" value="CAE6458263.1"/>
    <property type="molecule type" value="Genomic_DNA"/>
</dbReference>
<protein>
    <submittedName>
        <fullName evidence="2">Uncharacterized protein</fullName>
    </submittedName>
</protein>
<dbReference type="AlphaFoldDB" id="A0A8H3BJ49"/>